<protein>
    <submittedName>
        <fullName evidence="3">DUF732 domain-containing protein</fullName>
    </submittedName>
</protein>
<dbReference type="Proteomes" id="UP001651690">
    <property type="component" value="Unassembled WGS sequence"/>
</dbReference>
<accession>A0ABT1M0U1</accession>
<proteinExistence type="predicted"/>
<feature type="domain" description="DUF732" evidence="2">
    <location>
        <begin position="30"/>
        <end position="106"/>
    </location>
</feature>
<comment type="caution">
    <text evidence="3">The sequence shown here is derived from an EMBL/GenBank/DDBJ whole genome shotgun (WGS) entry which is preliminary data.</text>
</comment>
<evidence type="ECO:0000313" key="4">
    <source>
        <dbReference type="Proteomes" id="UP001651690"/>
    </source>
</evidence>
<evidence type="ECO:0000259" key="2">
    <source>
        <dbReference type="Pfam" id="PF05305"/>
    </source>
</evidence>
<feature type="chain" id="PRO_5046820718" evidence="1">
    <location>
        <begin position="30"/>
        <end position="125"/>
    </location>
</feature>
<dbReference type="InterPro" id="IPR007969">
    <property type="entry name" value="DUF732"/>
</dbReference>
<keyword evidence="1" id="KW-0732">Signal</keyword>
<reference evidence="3 4" key="1">
    <citation type="submission" date="2022-06" db="EMBL/GenBank/DDBJ databases">
        <title>Mycolicibacterium sp. CAU 1645 isolated from seawater.</title>
        <authorList>
            <person name="Kim W."/>
        </authorList>
    </citation>
    <scope>NUCLEOTIDE SEQUENCE [LARGE SCALE GENOMIC DNA]</scope>
    <source>
        <strain evidence="3 4">CAU 1645</strain>
    </source>
</reference>
<evidence type="ECO:0000313" key="3">
    <source>
        <dbReference type="EMBL" id="MCP9272769.1"/>
    </source>
</evidence>
<feature type="signal peptide" evidence="1">
    <location>
        <begin position="1"/>
        <end position="29"/>
    </location>
</feature>
<keyword evidence="4" id="KW-1185">Reference proteome</keyword>
<evidence type="ECO:0000256" key="1">
    <source>
        <dbReference type="SAM" id="SignalP"/>
    </source>
</evidence>
<organism evidence="3 4">
    <name type="scientific">Mycolicibacterium arenosum</name>
    <dbReference type="NCBI Taxonomy" id="2952157"/>
    <lineage>
        <taxon>Bacteria</taxon>
        <taxon>Bacillati</taxon>
        <taxon>Actinomycetota</taxon>
        <taxon>Actinomycetes</taxon>
        <taxon>Mycobacteriales</taxon>
        <taxon>Mycobacteriaceae</taxon>
        <taxon>Mycolicibacterium</taxon>
    </lineage>
</organism>
<name>A0ABT1M0U1_9MYCO</name>
<dbReference type="Pfam" id="PF05305">
    <property type="entry name" value="DUF732"/>
    <property type="match status" value="1"/>
</dbReference>
<sequence length="125" mass="13785">MGWTTFKIAACSAVVLSAGGLLGVPVAHADEQSYFDRLNDENLGRYITTEQALDMGNWYCQQLRNGRSPQAAYSDLLDYNLQQGLLPGYGQVGTLYGAAVNQLCRDQKYRLNGEDDATYLPVGQR</sequence>
<dbReference type="RefSeq" id="WP_255059989.1">
    <property type="nucleotide sequence ID" value="NZ_JANDBD010000004.1"/>
</dbReference>
<gene>
    <name evidence="3" type="ORF">NM203_11295</name>
</gene>
<dbReference type="EMBL" id="JANDBD010000004">
    <property type="protein sequence ID" value="MCP9272769.1"/>
    <property type="molecule type" value="Genomic_DNA"/>
</dbReference>